<evidence type="ECO:0000256" key="1">
    <source>
        <dbReference type="ARBA" id="ARBA00008857"/>
    </source>
</evidence>
<dbReference type="InterPro" id="IPR013762">
    <property type="entry name" value="Integrase-like_cat_sf"/>
</dbReference>
<dbReference type="GO" id="GO:0006310">
    <property type="term" value="P:DNA recombination"/>
    <property type="evidence" value="ECO:0007669"/>
    <property type="project" value="UniProtKB-KW"/>
</dbReference>
<dbReference type="AlphaFoldDB" id="A0A6N2T5G2"/>
<dbReference type="Gene3D" id="1.10.150.130">
    <property type="match status" value="1"/>
</dbReference>
<dbReference type="InterPro" id="IPR002104">
    <property type="entry name" value="Integrase_catalytic"/>
</dbReference>
<protein>
    <submittedName>
        <fullName evidence="5">Prophage phiRv2 integrase</fullName>
    </submittedName>
</protein>
<dbReference type="EMBL" id="CACRSP010000004">
    <property type="protein sequence ID" value="VYT00835.1"/>
    <property type="molecule type" value="Genomic_DNA"/>
</dbReference>
<evidence type="ECO:0000256" key="2">
    <source>
        <dbReference type="ARBA" id="ARBA00023125"/>
    </source>
</evidence>
<dbReference type="PANTHER" id="PTHR30349">
    <property type="entry name" value="PHAGE INTEGRASE-RELATED"/>
    <property type="match status" value="1"/>
</dbReference>
<proteinExistence type="inferred from homology"/>
<dbReference type="GO" id="GO:0003677">
    <property type="term" value="F:DNA binding"/>
    <property type="evidence" value="ECO:0007669"/>
    <property type="project" value="UniProtKB-KW"/>
</dbReference>
<feature type="domain" description="Tyr recombinase" evidence="4">
    <location>
        <begin position="165"/>
        <end position="353"/>
    </location>
</feature>
<organism evidence="5">
    <name type="scientific">Bifidobacterium dentium</name>
    <dbReference type="NCBI Taxonomy" id="1689"/>
    <lineage>
        <taxon>Bacteria</taxon>
        <taxon>Bacillati</taxon>
        <taxon>Actinomycetota</taxon>
        <taxon>Actinomycetes</taxon>
        <taxon>Bifidobacteriales</taxon>
        <taxon>Bifidobacteriaceae</taxon>
        <taxon>Bifidobacterium</taxon>
    </lineage>
</organism>
<dbReference type="Pfam" id="PF00589">
    <property type="entry name" value="Phage_integrase"/>
    <property type="match status" value="1"/>
</dbReference>
<comment type="similarity">
    <text evidence="1">Belongs to the 'phage' integrase family.</text>
</comment>
<dbReference type="SUPFAM" id="SSF56349">
    <property type="entry name" value="DNA breaking-rejoining enzymes"/>
    <property type="match status" value="1"/>
</dbReference>
<evidence type="ECO:0000259" key="4">
    <source>
        <dbReference type="PROSITE" id="PS51898"/>
    </source>
</evidence>
<dbReference type="PANTHER" id="PTHR30349:SF64">
    <property type="entry name" value="PROPHAGE INTEGRASE INTD-RELATED"/>
    <property type="match status" value="1"/>
</dbReference>
<name>A0A6N2T5G2_9BIFI</name>
<reference evidence="5" key="1">
    <citation type="submission" date="2019-11" db="EMBL/GenBank/DDBJ databases">
        <authorList>
            <person name="Feng L."/>
        </authorList>
    </citation>
    <scope>NUCLEOTIDE SEQUENCE</scope>
    <source>
        <strain evidence="5">BdentiumLFYP24</strain>
    </source>
</reference>
<gene>
    <name evidence="5" type="ORF">BDLFYP24_01836</name>
</gene>
<dbReference type="CDD" id="cd01189">
    <property type="entry name" value="INT_ICEBs1_C_like"/>
    <property type="match status" value="1"/>
</dbReference>
<evidence type="ECO:0000256" key="3">
    <source>
        <dbReference type="ARBA" id="ARBA00023172"/>
    </source>
</evidence>
<evidence type="ECO:0000313" key="5">
    <source>
        <dbReference type="EMBL" id="VYT00835.1"/>
    </source>
</evidence>
<dbReference type="InterPro" id="IPR011010">
    <property type="entry name" value="DNA_brk_join_enz"/>
</dbReference>
<sequence length="376" mass="41561">MTVIDSYMLKAGRRWRVTYRKPDGSQTCKRGFLRKRDAQEWAAEHVTMAVARGGFIDPQAGRVTVGGLWPAWIAKKRVSSKSSYVESLERAWRVHVEPKWGVRRLSSIHRNEVQEWVTGQAQGKSATVVLRNLGILRGICADACADRLIASNPCAGIETPRKKRKDHTYLTVEQLFRLADESGERRTMVLVLGLCGLRWGEMAGLHVADVDFVRHRLSVRRSATTVGHGVVVDLPKSGETRRVVFPGVLDGPLRDQCGGRDGGEPLFPAPDGGYLVRTAQPNDRTKWFWWTKRRAGVPAGLTYHDLRHTAASLMVRSGANVKAIQNQLGHASAAMTLDVYADLFDDDLDEVGAAMDALLLRGNVVKMLSEGTVDAA</sequence>
<keyword evidence="3" id="KW-0233">DNA recombination</keyword>
<dbReference type="Gene3D" id="1.10.443.10">
    <property type="entry name" value="Intergrase catalytic core"/>
    <property type="match status" value="1"/>
</dbReference>
<dbReference type="PROSITE" id="PS51898">
    <property type="entry name" value="TYR_RECOMBINASE"/>
    <property type="match status" value="1"/>
</dbReference>
<keyword evidence="2" id="KW-0238">DNA-binding</keyword>
<dbReference type="InterPro" id="IPR010998">
    <property type="entry name" value="Integrase_recombinase_N"/>
</dbReference>
<accession>A0A6N2T5G2</accession>
<dbReference type="InterPro" id="IPR050090">
    <property type="entry name" value="Tyrosine_recombinase_XerCD"/>
</dbReference>
<dbReference type="GO" id="GO:0015074">
    <property type="term" value="P:DNA integration"/>
    <property type="evidence" value="ECO:0007669"/>
    <property type="project" value="InterPro"/>
</dbReference>